<reference evidence="1" key="2">
    <citation type="submission" date="2021-12" db="EMBL/GenBank/DDBJ databases">
        <title>Resequencing data analysis of finger millet.</title>
        <authorList>
            <person name="Hatakeyama M."/>
            <person name="Aluri S."/>
            <person name="Balachadran M.T."/>
            <person name="Sivarajan S.R."/>
            <person name="Poveda L."/>
            <person name="Shimizu-Inatsugi R."/>
            <person name="Schlapbach R."/>
            <person name="Sreeman S.M."/>
            <person name="Shimizu K.K."/>
        </authorList>
    </citation>
    <scope>NUCLEOTIDE SEQUENCE</scope>
</reference>
<proteinExistence type="predicted"/>
<protein>
    <submittedName>
        <fullName evidence="1">Uncharacterized protein</fullName>
    </submittedName>
</protein>
<dbReference type="EMBL" id="BQKI01000004">
    <property type="protein sequence ID" value="GJM92866.1"/>
    <property type="molecule type" value="Genomic_DNA"/>
</dbReference>
<accession>A0AAV5C2K5</accession>
<dbReference type="PANTHER" id="PTHR33116">
    <property type="entry name" value="REVERSE TRANSCRIPTASE ZINC-BINDING DOMAIN-CONTAINING PROTEIN-RELATED-RELATED"/>
    <property type="match status" value="1"/>
</dbReference>
<dbReference type="PANTHER" id="PTHR33116:SF78">
    <property type="entry name" value="OS12G0587133 PROTEIN"/>
    <property type="match status" value="1"/>
</dbReference>
<sequence length="95" mass="10974">MLPVWKATLMKRYGRLVLVKAVLTAIPIYTLIALDVPKWFIDAVIKWQRRFLWMGQQDLKGGHCPVAWKIVARPLHLGGLGIHDLQSMAWALRMR</sequence>
<gene>
    <name evidence="1" type="primary">ga09372</name>
    <name evidence="1" type="ORF">PR202_ga09372</name>
</gene>
<reference evidence="1" key="1">
    <citation type="journal article" date="2018" name="DNA Res.">
        <title>Multiple hybrid de novo genome assembly of finger millet, an orphan allotetraploid crop.</title>
        <authorList>
            <person name="Hatakeyama M."/>
            <person name="Aluri S."/>
            <person name="Balachadran M.T."/>
            <person name="Sivarajan S.R."/>
            <person name="Patrignani A."/>
            <person name="Gruter S."/>
            <person name="Poveda L."/>
            <person name="Shimizu-Inatsugi R."/>
            <person name="Baeten J."/>
            <person name="Francoijs K.J."/>
            <person name="Nataraja K.N."/>
            <person name="Reddy Y.A.N."/>
            <person name="Phadnis S."/>
            <person name="Ravikumar R.L."/>
            <person name="Schlapbach R."/>
            <person name="Sreeman S.M."/>
            <person name="Shimizu K.K."/>
        </authorList>
    </citation>
    <scope>NUCLEOTIDE SEQUENCE</scope>
</reference>
<comment type="caution">
    <text evidence="1">The sequence shown here is derived from an EMBL/GenBank/DDBJ whole genome shotgun (WGS) entry which is preliminary data.</text>
</comment>
<organism evidence="1 2">
    <name type="scientific">Eleusine coracana subsp. coracana</name>
    <dbReference type="NCBI Taxonomy" id="191504"/>
    <lineage>
        <taxon>Eukaryota</taxon>
        <taxon>Viridiplantae</taxon>
        <taxon>Streptophyta</taxon>
        <taxon>Embryophyta</taxon>
        <taxon>Tracheophyta</taxon>
        <taxon>Spermatophyta</taxon>
        <taxon>Magnoliopsida</taxon>
        <taxon>Liliopsida</taxon>
        <taxon>Poales</taxon>
        <taxon>Poaceae</taxon>
        <taxon>PACMAD clade</taxon>
        <taxon>Chloridoideae</taxon>
        <taxon>Cynodonteae</taxon>
        <taxon>Eleusininae</taxon>
        <taxon>Eleusine</taxon>
    </lineage>
</organism>
<dbReference type="AlphaFoldDB" id="A0AAV5C2K5"/>
<keyword evidence="2" id="KW-1185">Reference proteome</keyword>
<evidence type="ECO:0000313" key="2">
    <source>
        <dbReference type="Proteomes" id="UP001054889"/>
    </source>
</evidence>
<name>A0AAV5C2K5_ELECO</name>
<dbReference type="Proteomes" id="UP001054889">
    <property type="component" value="Unassembled WGS sequence"/>
</dbReference>
<evidence type="ECO:0000313" key="1">
    <source>
        <dbReference type="EMBL" id="GJM92866.1"/>
    </source>
</evidence>